<dbReference type="InterPro" id="IPR043737">
    <property type="entry name" value="DUF5682"/>
</dbReference>
<gene>
    <name evidence="1" type="ORF">E1294_42485</name>
</gene>
<dbReference type="EMBL" id="SMKP01000188">
    <property type="protein sequence ID" value="TDD13053.1"/>
    <property type="molecule type" value="Genomic_DNA"/>
</dbReference>
<evidence type="ECO:0000313" key="1">
    <source>
        <dbReference type="EMBL" id="TDD13053.1"/>
    </source>
</evidence>
<sequence>QWLGTLRGISDRQDLHGLIEGRLTRILLDCGGLDDAGDRMSRAMSRGQPPARAAAWVEGFLAGGGLLMVHDPRLLGLVDGWLTGLSSDQFTDVLPLLRRTFGTFAAPERRAVGERLRSAGRDAGERDQTVDERRAAPAVATVLSILGTAGR</sequence>
<dbReference type="Proteomes" id="UP000294543">
    <property type="component" value="Unassembled WGS sequence"/>
</dbReference>
<comment type="caution">
    <text evidence="1">The sequence shown here is derived from an EMBL/GenBank/DDBJ whole genome shotgun (WGS) entry which is preliminary data.</text>
</comment>
<evidence type="ECO:0000313" key="2">
    <source>
        <dbReference type="Proteomes" id="UP000294543"/>
    </source>
</evidence>
<dbReference type="Pfam" id="PF18934">
    <property type="entry name" value="DUF5682"/>
    <property type="match status" value="1"/>
</dbReference>
<keyword evidence="2" id="KW-1185">Reference proteome</keyword>
<dbReference type="RefSeq" id="WP_246083684.1">
    <property type="nucleotide sequence ID" value="NZ_SMKP01000188.1"/>
</dbReference>
<proteinExistence type="predicted"/>
<feature type="non-terminal residue" evidence="1">
    <location>
        <position position="1"/>
    </location>
</feature>
<accession>A0A4R4WA48</accession>
<name>A0A4R4WA48_9ACTN</name>
<protein>
    <submittedName>
        <fullName evidence="1">Uncharacterized protein</fullName>
    </submittedName>
</protein>
<reference evidence="1 2" key="1">
    <citation type="submission" date="2019-03" db="EMBL/GenBank/DDBJ databases">
        <title>Draft genome sequences of novel Actinobacteria.</title>
        <authorList>
            <person name="Sahin N."/>
            <person name="Ay H."/>
            <person name="Saygin H."/>
        </authorList>
    </citation>
    <scope>NUCLEOTIDE SEQUENCE [LARGE SCALE GENOMIC DNA]</scope>
    <source>
        <strain evidence="1 2">KC712</strain>
    </source>
</reference>
<organism evidence="1 2">
    <name type="scientific">Nonomuraea diastatica</name>
    <dbReference type="NCBI Taxonomy" id="1848329"/>
    <lineage>
        <taxon>Bacteria</taxon>
        <taxon>Bacillati</taxon>
        <taxon>Actinomycetota</taxon>
        <taxon>Actinomycetes</taxon>
        <taxon>Streptosporangiales</taxon>
        <taxon>Streptosporangiaceae</taxon>
        <taxon>Nonomuraea</taxon>
    </lineage>
</organism>
<dbReference type="AlphaFoldDB" id="A0A4R4WA48"/>